<dbReference type="AlphaFoldDB" id="A0A918L3I4"/>
<keyword evidence="2" id="KW-1185">Reference proteome</keyword>
<dbReference type="Proteomes" id="UP000606194">
    <property type="component" value="Unassembled WGS sequence"/>
</dbReference>
<accession>A0A918L3I4</accession>
<evidence type="ECO:0000313" key="2">
    <source>
        <dbReference type="Proteomes" id="UP000606194"/>
    </source>
</evidence>
<gene>
    <name evidence="1" type="ORF">GCM10010269_26250</name>
</gene>
<name>A0A918L3I4_9ACTN</name>
<proteinExistence type="predicted"/>
<sequence length="51" mass="5943">MWLLYRDVWTGASPGIVANAYYVLRAIETDEERLYAYRDSGRIKLPDYLTG</sequence>
<comment type="caution">
    <text evidence="1">The sequence shown here is derived from an EMBL/GenBank/DDBJ whole genome shotgun (WGS) entry which is preliminary data.</text>
</comment>
<reference evidence="1" key="1">
    <citation type="journal article" date="2014" name="Int. J. Syst. Evol. Microbiol.">
        <title>Complete genome sequence of Corynebacterium casei LMG S-19264T (=DSM 44701T), isolated from a smear-ripened cheese.</title>
        <authorList>
            <consortium name="US DOE Joint Genome Institute (JGI-PGF)"/>
            <person name="Walter F."/>
            <person name="Albersmeier A."/>
            <person name="Kalinowski J."/>
            <person name="Ruckert C."/>
        </authorList>
    </citation>
    <scope>NUCLEOTIDE SEQUENCE</scope>
    <source>
        <strain evidence="1">JCM 4386</strain>
    </source>
</reference>
<evidence type="ECO:0000313" key="1">
    <source>
        <dbReference type="EMBL" id="GGR85849.1"/>
    </source>
</evidence>
<reference evidence="1" key="2">
    <citation type="submission" date="2020-09" db="EMBL/GenBank/DDBJ databases">
        <authorList>
            <person name="Sun Q."/>
            <person name="Ohkuma M."/>
        </authorList>
    </citation>
    <scope>NUCLEOTIDE SEQUENCE</scope>
    <source>
        <strain evidence="1">JCM 4386</strain>
    </source>
</reference>
<dbReference type="EMBL" id="BMTL01000009">
    <property type="protein sequence ID" value="GGR85849.1"/>
    <property type="molecule type" value="Genomic_DNA"/>
</dbReference>
<protein>
    <submittedName>
        <fullName evidence="1">Uncharacterized protein</fullName>
    </submittedName>
</protein>
<organism evidence="1 2">
    <name type="scientific">Streptomyces humidus</name>
    <dbReference type="NCBI Taxonomy" id="52259"/>
    <lineage>
        <taxon>Bacteria</taxon>
        <taxon>Bacillati</taxon>
        <taxon>Actinomycetota</taxon>
        <taxon>Actinomycetes</taxon>
        <taxon>Kitasatosporales</taxon>
        <taxon>Streptomycetaceae</taxon>
        <taxon>Streptomyces</taxon>
    </lineage>
</organism>